<evidence type="ECO:0000256" key="1">
    <source>
        <dbReference type="SAM" id="SignalP"/>
    </source>
</evidence>
<protein>
    <submittedName>
        <fullName evidence="2">Uncharacterized protein</fullName>
    </submittedName>
</protein>
<organism evidence="2 3">
    <name type="scientific">Ceratodon purpureus</name>
    <name type="common">Fire moss</name>
    <name type="synonym">Dicranum purpureum</name>
    <dbReference type="NCBI Taxonomy" id="3225"/>
    <lineage>
        <taxon>Eukaryota</taxon>
        <taxon>Viridiplantae</taxon>
        <taxon>Streptophyta</taxon>
        <taxon>Embryophyta</taxon>
        <taxon>Bryophyta</taxon>
        <taxon>Bryophytina</taxon>
        <taxon>Bryopsida</taxon>
        <taxon>Dicranidae</taxon>
        <taxon>Pseudoditrichales</taxon>
        <taxon>Ditrichaceae</taxon>
        <taxon>Ceratodon</taxon>
    </lineage>
</organism>
<proteinExistence type="predicted"/>
<dbReference type="AlphaFoldDB" id="A0A8T0J5D1"/>
<name>A0A8T0J5D1_CERPU</name>
<sequence length="61" mass="6844">MKRPLAGHLPCTLALSLDTLCQVYATDHNGNTVEDRPGKSNLQPTSVMEPRDAEFSYHFRI</sequence>
<keyword evidence="1" id="KW-0732">Signal</keyword>
<evidence type="ECO:0000313" key="2">
    <source>
        <dbReference type="EMBL" id="KAG0590118.1"/>
    </source>
</evidence>
<feature type="chain" id="PRO_5035786736" evidence="1">
    <location>
        <begin position="26"/>
        <end position="61"/>
    </location>
</feature>
<reference evidence="2" key="1">
    <citation type="submission" date="2020-06" db="EMBL/GenBank/DDBJ databases">
        <title>WGS assembly of Ceratodon purpureus strain R40.</title>
        <authorList>
            <person name="Carey S.B."/>
            <person name="Jenkins J."/>
            <person name="Shu S."/>
            <person name="Lovell J.T."/>
            <person name="Sreedasyam A."/>
            <person name="Maumus F."/>
            <person name="Tiley G.P."/>
            <person name="Fernandez-Pozo N."/>
            <person name="Barry K."/>
            <person name="Chen C."/>
            <person name="Wang M."/>
            <person name="Lipzen A."/>
            <person name="Daum C."/>
            <person name="Saski C.A."/>
            <person name="Payton A.C."/>
            <person name="Mcbreen J.C."/>
            <person name="Conrad R.E."/>
            <person name="Kollar L.M."/>
            <person name="Olsson S."/>
            <person name="Huttunen S."/>
            <person name="Landis J.B."/>
            <person name="Wickett N.J."/>
            <person name="Johnson M.G."/>
            <person name="Rensing S.A."/>
            <person name="Grimwood J."/>
            <person name="Schmutz J."/>
            <person name="Mcdaniel S.F."/>
        </authorList>
    </citation>
    <scope>NUCLEOTIDE SEQUENCE</scope>
    <source>
        <strain evidence="2">R40</strain>
    </source>
</reference>
<gene>
    <name evidence="2" type="ORF">KC19_1G073300</name>
</gene>
<accession>A0A8T0J5D1</accession>
<dbReference type="Proteomes" id="UP000822688">
    <property type="component" value="Chromosome 1"/>
</dbReference>
<evidence type="ECO:0000313" key="3">
    <source>
        <dbReference type="Proteomes" id="UP000822688"/>
    </source>
</evidence>
<keyword evidence="3" id="KW-1185">Reference proteome</keyword>
<comment type="caution">
    <text evidence="2">The sequence shown here is derived from an EMBL/GenBank/DDBJ whole genome shotgun (WGS) entry which is preliminary data.</text>
</comment>
<feature type="signal peptide" evidence="1">
    <location>
        <begin position="1"/>
        <end position="25"/>
    </location>
</feature>
<dbReference type="EMBL" id="CM026421">
    <property type="protein sequence ID" value="KAG0590118.1"/>
    <property type="molecule type" value="Genomic_DNA"/>
</dbReference>